<dbReference type="AlphaFoldDB" id="M5F0W3"/>
<accession>M5F0W3</accession>
<proteinExistence type="predicted"/>
<evidence type="ECO:0000313" key="1">
    <source>
        <dbReference type="EMBL" id="CCV05456.1"/>
    </source>
</evidence>
<sequence length="20" mass="2461">MTKPDKLYEIIHRDAMRQNT</sequence>
<protein>
    <submittedName>
        <fullName evidence="1">Uncharacterized protein</fullName>
    </submittedName>
</protein>
<organism evidence="1 2">
    <name type="scientific">Mesorhizobium metallidurans STM 2683</name>
    <dbReference type="NCBI Taxonomy" id="1297569"/>
    <lineage>
        <taxon>Bacteria</taxon>
        <taxon>Pseudomonadati</taxon>
        <taxon>Pseudomonadota</taxon>
        <taxon>Alphaproteobacteria</taxon>
        <taxon>Hyphomicrobiales</taxon>
        <taxon>Phyllobacteriaceae</taxon>
        <taxon>Mesorhizobium</taxon>
    </lineage>
</organism>
<gene>
    <name evidence="1" type="ORF">MESS2_1570061</name>
</gene>
<name>M5F0W3_9HYPH</name>
<comment type="caution">
    <text evidence="1">The sequence shown here is derived from an EMBL/GenBank/DDBJ whole genome shotgun (WGS) entry which is preliminary data.</text>
</comment>
<keyword evidence="2" id="KW-1185">Reference proteome</keyword>
<evidence type="ECO:0000313" key="2">
    <source>
        <dbReference type="Proteomes" id="UP000012062"/>
    </source>
</evidence>
<reference evidence="1 2" key="1">
    <citation type="submission" date="2013-02" db="EMBL/GenBank/DDBJ databases">
        <authorList>
            <person name="Genoscope - CEA"/>
        </authorList>
    </citation>
    <scope>NUCLEOTIDE SEQUENCE [LARGE SCALE GENOMIC DNA]</scope>
    <source>
        <strain evidence="1 2">STM 2683</strain>
    </source>
</reference>
<dbReference type="Proteomes" id="UP000012062">
    <property type="component" value="Unassembled WGS sequence"/>
</dbReference>
<dbReference type="EMBL" id="CAUM01000065">
    <property type="protein sequence ID" value="CCV05456.1"/>
    <property type="molecule type" value="Genomic_DNA"/>
</dbReference>